<dbReference type="PANTHER" id="PTHR31319">
    <property type="entry name" value="ZINC FINGER PROTEIN CONSTANS-LIKE 4"/>
    <property type="match status" value="1"/>
</dbReference>
<evidence type="ECO:0000256" key="3">
    <source>
        <dbReference type="PROSITE-ProRule" id="PRU00357"/>
    </source>
</evidence>
<dbReference type="EMBL" id="EU954948">
    <property type="protein sequence ID" value="ACG27066.1"/>
    <property type="molecule type" value="mRNA"/>
</dbReference>
<dbReference type="Pfam" id="PF06203">
    <property type="entry name" value="CCT"/>
    <property type="match status" value="1"/>
</dbReference>
<proteinExistence type="evidence at transcript level"/>
<dbReference type="GO" id="GO:0009909">
    <property type="term" value="P:regulation of flower development"/>
    <property type="evidence" value="ECO:0007669"/>
    <property type="project" value="InterPro"/>
</dbReference>
<name>B6SQD3_MAIZE</name>
<evidence type="ECO:0000313" key="5">
    <source>
        <dbReference type="EMBL" id="ACG27066.1"/>
    </source>
</evidence>
<dbReference type="AlphaFoldDB" id="B6SQD3"/>
<keyword evidence="2 3" id="KW-0539">Nucleus</keyword>
<dbReference type="PROSITE" id="PS51017">
    <property type="entry name" value="CCT"/>
    <property type="match status" value="1"/>
</dbReference>
<dbReference type="InterPro" id="IPR045281">
    <property type="entry name" value="CONSTANS-like"/>
</dbReference>
<evidence type="ECO:0000256" key="2">
    <source>
        <dbReference type="ARBA" id="ARBA00023242"/>
    </source>
</evidence>
<reference evidence="5" key="1">
    <citation type="journal article" date="2009" name="Plant Mol. Biol.">
        <title>Insights into corn genes derived from large-scale cDNA sequencing.</title>
        <authorList>
            <person name="Alexandrov N.N."/>
            <person name="Brover V.V."/>
            <person name="Freidin S."/>
            <person name="Troukhan M.E."/>
            <person name="Tatarinova T.V."/>
            <person name="Zhang H."/>
            <person name="Swaller T.J."/>
            <person name="Lu Y.P."/>
            <person name="Bouck J."/>
            <person name="Flavell R.B."/>
            <person name="Feldmann K.A."/>
        </authorList>
    </citation>
    <scope>NUCLEOTIDE SEQUENCE</scope>
</reference>
<dbReference type="InterPro" id="IPR010402">
    <property type="entry name" value="CCT_domain"/>
</dbReference>
<accession>B6SQD3</accession>
<protein>
    <submittedName>
        <fullName evidence="5">CCT motif family protein</fullName>
    </submittedName>
</protein>
<evidence type="ECO:0000259" key="4">
    <source>
        <dbReference type="PROSITE" id="PS51017"/>
    </source>
</evidence>
<comment type="subcellular location">
    <subcellularLocation>
        <location evidence="1 3">Nucleus</location>
    </subcellularLocation>
</comment>
<evidence type="ECO:0000256" key="1">
    <source>
        <dbReference type="ARBA" id="ARBA00004123"/>
    </source>
</evidence>
<sequence>MYADAGFAFAFAAAYSPTLTSSQPQPPPPPFDYAFSSEPPLLSMPAMDHDAYLNLGANTPRPAANVCVTISDLKTEERKQKLSRYRKKKIKRNFGRKIKYACRKALADSQPRVRGRFAKIEECDLLKPSK</sequence>
<dbReference type="HOGENOM" id="CLU_1941192_0_0_1"/>
<dbReference type="ExpressionAtlas" id="B6SQD3">
    <property type="expression patterns" value="baseline and differential"/>
</dbReference>
<feature type="domain" description="CCT" evidence="4">
    <location>
        <begin position="78"/>
        <end position="120"/>
    </location>
</feature>
<dbReference type="PANTHER" id="PTHR31319:SF71">
    <property type="entry name" value="CCT MOTIF FAMILY PROTEIN"/>
    <property type="match status" value="1"/>
</dbReference>
<dbReference type="GO" id="GO:0005634">
    <property type="term" value="C:nucleus"/>
    <property type="evidence" value="ECO:0007669"/>
    <property type="project" value="UniProtKB-SubCell"/>
</dbReference>
<organism evidence="5">
    <name type="scientific">Zea mays</name>
    <name type="common">Maize</name>
    <dbReference type="NCBI Taxonomy" id="4577"/>
    <lineage>
        <taxon>Eukaryota</taxon>
        <taxon>Viridiplantae</taxon>
        <taxon>Streptophyta</taxon>
        <taxon>Embryophyta</taxon>
        <taxon>Tracheophyta</taxon>
        <taxon>Spermatophyta</taxon>
        <taxon>Magnoliopsida</taxon>
        <taxon>Liliopsida</taxon>
        <taxon>Poales</taxon>
        <taxon>Poaceae</taxon>
        <taxon>PACMAD clade</taxon>
        <taxon>Panicoideae</taxon>
        <taxon>Andropogonodae</taxon>
        <taxon>Andropogoneae</taxon>
        <taxon>Tripsacinae</taxon>
        <taxon>Zea</taxon>
    </lineage>
</organism>